<gene>
    <name evidence="1" type="ORF">SAMN05444487_112114</name>
</gene>
<protein>
    <recommendedName>
        <fullName evidence="3">Hydrolase</fullName>
    </recommendedName>
</protein>
<dbReference type="STRING" id="1048340.SAMN05444487_112114"/>
<dbReference type="OrthoDB" id="2706506at2"/>
<organism evidence="1 2">
    <name type="scientific">Marininema mesophilum</name>
    <dbReference type="NCBI Taxonomy" id="1048340"/>
    <lineage>
        <taxon>Bacteria</taxon>
        <taxon>Bacillati</taxon>
        <taxon>Bacillota</taxon>
        <taxon>Bacilli</taxon>
        <taxon>Bacillales</taxon>
        <taxon>Thermoactinomycetaceae</taxon>
        <taxon>Marininema</taxon>
    </lineage>
</organism>
<dbReference type="EMBL" id="FNNQ01000012">
    <property type="protein sequence ID" value="SDX24236.1"/>
    <property type="molecule type" value="Genomic_DNA"/>
</dbReference>
<evidence type="ECO:0008006" key="3">
    <source>
        <dbReference type="Google" id="ProtNLM"/>
    </source>
</evidence>
<dbReference type="Proteomes" id="UP000198534">
    <property type="component" value="Unassembled WGS sequence"/>
</dbReference>
<keyword evidence="2" id="KW-1185">Reference proteome</keyword>
<sequence>MSKRSYYVAIHSGESAGALLQEKGSSRYDFEIEATEEEAQELSSLLSNQANKDLASFWSAHTPYLHDQPSHENGGYDETLTSIYEHIHRLGTPETKQQIESMNILKKNRD</sequence>
<accession>A0A1H3A3M4</accession>
<reference evidence="1 2" key="1">
    <citation type="submission" date="2016-10" db="EMBL/GenBank/DDBJ databases">
        <authorList>
            <person name="de Groot N.N."/>
        </authorList>
    </citation>
    <scope>NUCLEOTIDE SEQUENCE [LARGE SCALE GENOMIC DNA]</scope>
    <source>
        <strain evidence="1 2">DSM 45610</strain>
    </source>
</reference>
<dbReference type="RefSeq" id="WP_091741349.1">
    <property type="nucleotide sequence ID" value="NZ_FNNQ01000012.1"/>
</dbReference>
<evidence type="ECO:0000313" key="2">
    <source>
        <dbReference type="Proteomes" id="UP000198534"/>
    </source>
</evidence>
<evidence type="ECO:0000313" key="1">
    <source>
        <dbReference type="EMBL" id="SDX24236.1"/>
    </source>
</evidence>
<proteinExistence type="predicted"/>
<dbReference type="AlphaFoldDB" id="A0A1H3A3M4"/>
<name>A0A1H3A3M4_9BACL</name>